<dbReference type="InterPro" id="IPR001646">
    <property type="entry name" value="5peptide_repeat"/>
</dbReference>
<dbReference type="Pfam" id="PF00805">
    <property type="entry name" value="Pentapeptide"/>
    <property type="match status" value="1"/>
</dbReference>
<name>A0ABR8UN65_9MICC</name>
<accession>A0ABR8UN65</accession>
<dbReference type="Proteomes" id="UP000609874">
    <property type="component" value="Unassembled WGS sequence"/>
</dbReference>
<dbReference type="Gene3D" id="2.160.20.80">
    <property type="entry name" value="E3 ubiquitin-protein ligase SopA"/>
    <property type="match status" value="1"/>
</dbReference>
<dbReference type="SUPFAM" id="SSF141571">
    <property type="entry name" value="Pentapeptide repeat-like"/>
    <property type="match status" value="1"/>
</dbReference>
<evidence type="ECO:0000313" key="1">
    <source>
        <dbReference type="EMBL" id="MBD7993995.1"/>
    </source>
</evidence>
<dbReference type="EMBL" id="JACSQD010000001">
    <property type="protein sequence ID" value="MBD7993995.1"/>
    <property type="molecule type" value="Genomic_DNA"/>
</dbReference>
<dbReference type="PANTHER" id="PTHR14136">
    <property type="entry name" value="BTB_POZ DOMAIN-CONTAINING PROTEIN KCTD9"/>
    <property type="match status" value="1"/>
</dbReference>
<proteinExistence type="predicted"/>
<dbReference type="PANTHER" id="PTHR14136:SF37">
    <property type="entry name" value="PENTAPEPTIDE REPEAT-CONTAINING PROTEIN"/>
    <property type="match status" value="1"/>
</dbReference>
<reference evidence="1 2" key="1">
    <citation type="submission" date="2020-08" db="EMBL/GenBank/DDBJ databases">
        <title>A Genomic Blueprint of the Chicken Gut Microbiome.</title>
        <authorList>
            <person name="Gilroy R."/>
            <person name="Ravi A."/>
            <person name="Getino M."/>
            <person name="Pursley I."/>
            <person name="Horton D.L."/>
            <person name="Alikhan N.-F."/>
            <person name="Baker D."/>
            <person name="Gharbi K."/>
            <person name="Hall N."/>
            <person name="Watson M."/>
            <person name="Adriaenssens E.M."/>
            <person name="Foster-Nyarko E."/>
            <person name="Jarju S."/>
            <person name="Secka A."/>
            <person name="Antonio M."/>
            <person name="Oren A."/>
            <person name="Chaudhuri R."/>
            <person name="La Ragione R.M."/>
            <person name="Hildebrand F."/>
            <person name="Pallen M.J."/>
        </authorList>
    </citation>
    <scope>NUCLEOTIDE SEQUENCE [LARGE SCALE GENOMIC DNA]</scope>
    <source>
        <strain evidence="1 2">Sa2CUA1</strain>
    </source>
</reference>
<dbReference type="InterPro" id="IPR051082">
    <property type="entry name" value="Pentapeptide-BTB/POZ_domain"/>
</dbReference>
<evidence type="ECO:0000313" key="2">
    <source>
        <dbReference type="Proteomes" id="UP000609874"/>
    </source>
</evidence>
<keyword evidence="2" id="KW-1185">Reference proteome</keyword>
<protein>
    <submittedName>
        <fullName evidence="1">Pentapeptide repeat-containing protein</fullName>
    </submittedName>
</protein>
<sequence length="292" mass="31545">MPVPQPAPGRFLSLTPLREREELRPDCSSCYALCCTAFGFARSADFAVDKAPGTPCSNLAEDFTCTIHASLRPRGFSGCTVFDCHGAGQTVSQGYYAGEDWRTHPEAAREMFSTFAVVRQLHEMLWYLAEAADRAFDPETTGSAEELRTLIGSELQQGPHALLALDLSALHARVRALLLEVSAEVRAGYFAEGQQDAGADLQPSADLMGRDLRRVFLCGADLRGTYLIGADLRGADLAGTDLLGADLRGSRLEGADLSRALYLTQAQVTAATGNSETLLPPVLRRPGHWREG</sequence>
<dbReference type="RefSeq" id="WP_191806392.1">
    <property type="nucleotide sequence ID" value="NZ_JACSQD010000001.1"/>
</dbReference>
<organism evidence="1 2">
    <name type="scientific">Arthrobacter gallicola</name>
    <dbReference type="NCBI Taxonomy" id="2762225"/>
    <lineage>
        <taxon>Bacteria</taxon>
        <taxon>Bacillati</taxon>
        <taxon>Actinomycetota</taxon>
        <taxon>Actinomycetes</taxon>
        <taxon>Micrococcales</taxon>
        <taxon>Micrococcaceae</taxon>
        <taxon>Arthrobacter</taxon>
    </lineage>
</organism>
<gene>
    <name evidence="1" type="ORF">H9639_01610</name>
</gene>
<comment type="caution">
    <text evidence="1">The sequence shown here is derived from an EMBL/GenBank/DDBJ whole genome shotgun (WGS) entry which is preliminary data.</text>
</comment>